<proteinExistence type="inferred from homology"/>
<dbReference type="GO" id="GO:0006203">
    <property type="term" value="P:dGTP catabolic process"/>
    <property type="evidence" value="ECO:0007669"/>
    <property type="project" value="TreeGrafter"/>
</dbReference>
<dbReference type="SUPFAM" id="SSF55811">
    <property type="entry name" value="Nudix"/>
    <property type="match status" value="1"/>
</dbReference>
<dbReference type="Gene3D" id="3.90.79.10">
    <property type="entry name" value="Nucleoside Triphosphate Pyrophosphohydrolase"/>
    <property type="match status" value="1"/>
</dbReference>
<reference evidence="4 5" key="1">
    <citation type="submission" date="2023-08" db="EMBL/GenBank/DDBJ databases">
        <title>Black Yeasts Isolated from many extreme environments.</title>
        <authorList>
            <person name="Coleine C."/>
            <person name="Stajich J.E."/>
            <person name="Selbmann L."/>
        </authorList>
    </citation>
    <scope>NUCLEOTIDE SEQUENCE [LARGE SCALE GENOMIC DNA]</scope>
    <source>
        <strain evidence="4 5">CCFEE 5792</strain>
    </source>
</reference>
<protein>
    <recommendedName>
        <fullName evidence="3">Nudix hydrolase domain-containing protein</fullName>
    </recommendedName>
</protein>
<dbReference type="InterPro" id="IPR020476">
    <property type="entry name" value="Nudix_hydrolase"/>
</dbReference>
<dbReference type="FunFam" id="3.90.79.10:FF:000060">
    <property type="entry name" value="Nudix hydrolase 1"/>
    <property type="match status" value="1"/>
</dbReference>
<dbReference type="GO" id="GO:0035539">
    <property type="term" value="F:8-oxo-7,8-dihydrodeoxyguanosine triphosphate pyrophosphatase activity"/>
    <property type="evidence" value="ECO:0007669"/>
    <property type="project" value="TreeGrafter"/>
</dbReference>
<dbReference type="PANTHER" id="PTHR16099">
    <property type="entry name" value="8-OXO-DGTP DIPHOSPHATES NUDT15"/>
    <property type="match status" value="1"/>
</dbReference>
<evidence type="ECO:0000313" key="4">
    <source>
        <dbReference type="EMBL" id="KAK5054404.1"/>
    </source>
</evidence>
<dbReference type="PROSITE" id="PS00893">
    <property type="entry name" value="NUDIX_BOX"/>
    <property type="match status" value="1"/>
</dbReference>
<evidence type="ECO:0000259" key="3">
    <source>
        <dbReference type="PROSITE" id="PS51462"/>
    </source>
</evidence>
<organism evidence="4 5">
    <name type="scientific">Exophiala bonariae</name>
    <dbReference type="NCBI Taxonomy" id="1690606"/>
    <lineage>
        <taxon>Eukaryota</taxon>
        <taxon>Fungi</taxon>
        <taxon>Dikarya</taxon>
        <taxon>Ascomycota</taxon>
        <taxon>Pezizomycotina</taxon>
        <taxon>Eurotiomycetes</taxon>
        <taxon>Chaetothyriomycetidae</taxon>
        <taxon>Chaetothyriales</taxon>
        <taxon>Herpotrichiellaceae</taxon>
        <taxon>Exophiala</taxon>
    </lineage>
</organism>
<gene>
    <name evidence="4" type="ORF">LTR84_001294</name>
</gene>
<dbReference type="AlphaFoldDB" id="A0AAV9NGQ2"/>
<dbReference type="CDD" id="cd04678">
    <property type="entry name" value="NUDIX_MTH2_Nudt15"/>
    <property type="match status" value="1"/>
</dbReference>
<keyword evidence="1 2" id="KW-0378">Hydrolase</keyword>
<sequence>MSNTPTTAAATTTPRIGIAVFVVHPVPNTLPPQFKFIMGRRLGSHGSNTWALPGGHLEHGETFEECAIRETLEETGLDIEDARFLTTTNDLMPNLKDGSGGTLHYATVFMVAKVKPWSGAVGTGEALFSMPNPKVMEPLKCGGWEWVSWEDLEGWATRQIDREKERDADGTNFAVNGRLGGYDDRQVFTPMVNLLLQRPGVVPSWSG</sequence>
<dbReference type="InterPro" id="IPR015797">
    <property type="entry name" value="NUDIX_hydrolase-like_dom_sf"/>
</dbReference>
<feature type="domain" description="Nudix hydrolase" evidence="3">
    <location>
        <begin position="13"/>
        <end position="173"/>
    </location>
</feature>
<dbReference type="PANTHER" id="PTHR16099:SF5">
    <property type="entry name" value="NUCLEOTIDE TRIPHOSPHATE DIPHOSPHATASE NUDT15"/>
    <property type="match status" value="1"/>
</dbReference>
<dbReference type="Proteomes" id="UP001358417">
    <property type="component" value="Unassembled WGS sequence"/>
</dbReference>
<dbReference type="InterPro" id="IPR000086">
    <property type="entry name" value="NUDIX_hydrolase_dom"/>
</dbReference>
<evidence type="ECO:0000256" key="2">
    <source>
        <dbReference type="RuleBase" id="RU003476"/>
    </source>
</evidence>
<dbReference type="PRINTS" id="PR00502">
    <property type="entry name" value="NUDIXFAMILY"/>
</dbReference>
<name>A0AAV9NGQ2_9EURO</name>
<evidence type="ECO:0000256" key="1">
    <source>
        <dbReference type="ARBA" id="ARBA00022801"/>
    </source>
</evidence>
<dbReference type="RefSeq" id="XP_064707177.1">
    <property type="nucleotide sequence ID" value="XM_064844919.1"/>
</dbReference>
<dbReference type="EMBL" id="JAVRRD010000010">
    <property type="protein sequence ID" value="KAK5054404.1"/>
    <property type="molecule type" value="Genomic_DNA"/>
</dbReference>
<dbReference type="GO" id="GO:0005829">
    <property type="term" value="C:cytosol"/>
    <property type="evidence" value="ECO:0007669"/>
    <property type="project" value="TreeGrafter"/>
</dbReference>
<evidence type="ECO:0000313" key="5">
    <source>
        <dbReference type="Proteomes" id="UP001358417"/>
    </source>
</evidence>
<accession>A0AAV9NGQ2</accession>
<keyword evidence="5" id="KW-1185">Reference proteome</keyword>
<dbReference type="Pfam" id="PF00293">
    <property type="entry name" value="NUDIX"/>
    <property type="match status" value="1"/>
</dbReference>
<dbReference type="PROSITE" id="PS51462">
    <property type="entry name" value="NUDIX"/>
    <property type="match status" value="1"/>
</dbReference>
<comment type="similarity">
    <text evidence="2">Belongs to the Nudix hydrolase family.</text>
</comment>
<dbReference type="InterPro" id="IPR020084">
    <property type="entry name" value="NUDIX_hydrolase_CS"/>
</dbReference>
<comment type="caution">
    <text evidence="4">The sequence shown here is derived from an EMBL/GenBank/DDBJ whole genome shotgun (WGS) entry which is preliminary data.</text>
</comment>
<dbReference type="GeneID" id="89969515"/>